<gene>
    <name evidence="2" type="ORF">PPENT_87.1.T0420188</name>
</gene>
<proteinExistence type="predicted"/>
<keyword evidence="1" id="KW-0472">Membrane</keyword>
<sequence>MFEFLLYIYQQTNKRNRKIKKIDEQKNIKLKQGVQIIVLISVLYLFIYYNNVFQEKGLFQQLRYLFIYSTSCLLEILEFKKTKSEDIFRQNVRCIIVQIRQTSQLQIFSKDYYYFVQKQSLKFQDNFSSINPSIVSEGDKNVNLVQSIIEVAVHHQSQFIQFLIQENLQLKKQNSDKEKIIIKFLIRFQQRAIISKYRKKYKYIIFRTLGNNVRTIQSQLKMQSNNRVSKEFQIALNQRQFYI</sequence>
<evidence type="ECO:0000313" key="3">
    <source>
        <dbReference type="Proteomes" id="UP000689195"/>
    </source>
</evidence>
<dbReference type="AlphaFoldDB" id="A0A8S1UK01"/>
<keyword evidence="3" id="KW-1185">Reference proteome</keyword>
<keyword evidence="1" id="KW-1133">Transmembrane helix</keyword>
<evidence type="ECO:0000313" key="2">
    <source>
        <dbReference type="EMBL" id="CAD8165388.1"/>
    </source>
</evidence>
<protein>
    <recommendedName>
        <fullName evidence="4">Transmembrane protein</fullName>
    </recommendedName>
</protein>
<name>A0A8S1UK01_9CILI</name>
<dbReference type="Proteomes" id="UP000689195">
    <property type="component" value="Unassembled WGS sequence"/>
</dbReference>
<feature type="transmembrane region" description="Helical" evidence="1">
    <location>
        <begin position="30"/>
        <end position="49"/>
    </location>
</feature>
<evidence type="ECO:0008006" key="4">
    <source>
        <dbReference type="Google" id="ProtNLM"/>
    </source>
</evidence>
<keyword evidence="1" id="KW-0812">Transmembrane</keyword>
<dbReference type="EMBL" id="CAJJDO010000042">
    <property type="protein sequence ID" value="CAD8165388.1"/>
    <property type="molecule type" value="Genomic_DNA"/>
</dbReference>
<organism evidence="2 3">
    <name type="scientific">Paramecium pentaurelia</name>
    <dbReference type="NCBI Taxonomy" id="43138"/>
    <lineage>
        <taxon>Eukaryota</taxon>
        <taxon>Sar</taxon>
        <taxon>Alveolata</taxon>
        <taxon>Ciliophora</taxon>
        <taxon>Intramacronucleata</taxon>
        <taxon>Oligohymenophorea</taxon>
        <taxon>Peniculida</taxon>
        <taxon>Parameciidae</taxon>
        <taxon>Paramecium</taxon>
    </lineage>
</organism>
<evidence type="ECO:0000256" key="1">
    <source>
        <dbReference type="SAM" id="Phobius"/>
    </source>
</evidence>
<comment type="caution">
    <text evidence="2">The sequence shown here is derived from an EMBL/GenBank/DDBJ whole genome shotgun (WGS) entry which is preliminary data.</text>
</comment>
<reference evidence="2" key="1">
    <citation type="submission" date="2021-01" db="EMBL/GenBank/DDBJ databases">
        <authorList>
            <consortium name="Genoscope - CEA"/>
            <person name="William W."/>
        </authorList>
    </citation>
    <scope>NUCLEOTIDE SEQUENCE</scope>
</reference>
<accession>A0A8S1UK01</accession>